<dbReference type="KEGG" id="nhl:Nhal_0881"/>
<keyword evidence="1" id="KW-0472">Membrane</keyword>
<sequence length="209" mass="23539">MTPSPQPFLSRTRFLTLALVFEGGLALVGLIWGWFVGIEPFAYLNFNGSALGWALMGTLPLMFLFWVSYRFPVGPLGPIKRLLIETLGPYLDNCRYYDLLLIALLAGVCEELFFRGVLQPWIEAMGGATLGLIGSNLIFALAHFITRTYALLAGLMGVYLGLLLDVGEQRNLLTPMMVHTLYDFFAFLVVVRTFRLEKAQRISNREDKY</sequence>
<reference evidence="4" key="1">
    <citation type="submission" date="2010-04" db="EMBL/GenBank/DDBJ databases">
        <title>Complete genome sequence of Nitrosococcus halophilus Nc4, a salt-adapted, aerobic obligate ammonia-oxidizing sulfur purple bacterium.</title>
        <authorList>
            <consortium name="US DOE Joint Genome Institute"/>
            <person name="Campbell M.A."/>
            <person name="Malfatti S.A."/>
            <person name="Chain P.S.G."/>
            <person name="Heidelberg J.F."/>
            <person name="Ward B.B."/>
            <person name="Klotz M.G."/>
        </authorList>
    </citation>
    <scope>NUCLEOTIDE SEQUENCE [LARGE SCALE GENOMIC DNA]</scope>
    <source>
        <strain evidence="4">Nc4</strain>
    </source>
</reference>
<dbReference type="EMBL" id="CP001798">
    <property type="protein sequence ID" value="ADE14057.1"/>
    <property type="molecule type" value="Genomic_DNA"/>
</dbReference>
<evidence type="ECO:0000313" key="3">
    <source>
        <dbReference type="EMBL" id="ADE14057.1"/>
    </source>
</evidence>
<feature type="transmembrane region" description="Helical" evidence="1">
    <location>
        <begin position="12"/>
        <end position="35"/>
    </location>
</feature>
<feature type="transmembrane region" description="Helical" evidence="1">
    <location>
        <begin position="50"/>
        <end position="71"/>
    </location>
</feature>
<proteinExistence type="predicted"/>
<evidence type="ECO:0000256" key="1">
    <source>
        <dbReference type="SAM" id="Phobius"/>
    </source>
</evidence>
<dbReference type="MEROPS" id="G05.A04"/>
<feature type="transmembrane region" description="Helical" evidence="1">
    <location>
        <begin position="124"/>
        <end position="142"/>
    </location>
</feature>
<organism evidence="3 4">
    <name type="scientific">Nitrosococcus halophilus (strain Nc4)</name>
    <dbReference type="NCBI Taxonomy" id="472759"/>
    <lineage>
        <taxon>Bacteria</taxon>
        <taxon>Pseudomonadati</taxon>
        <taxon>Pseudomonadota</taxon>
        <taxon>Gammaproteobacteria</taxon>
        <taxon>Chromatiales</taxon>
        <taxon>Chromatiaceae</taxon>
        <taxon>Nitrosococcus</taxon>
    </lineage>
</organism>
<dbReference type="GO" id="GO:0080120">
    <property type="term" value="P:CAAX-box protein maturation"/>
    <property type="evidence" value="ECO:0007669"/>
    <property type="project" value="UniProtKB-ARBA"/>
</dbReference>
<gene>
    <name evidence="3" type="ordered locus">Nhal_0881</name>
</gene>
<dbReference type="Proteomes" id="UP000001844">
    <property type="component" value="Chromosome"/>
</dbReference>
<dbReference type="STRING" id="472759.Nhal_0881"/>
<dbReference type="GO" id="GO:0004175">
    <property type="term" value="F:endopeptidase activity"/>
    <property type="evidence" value="ECO:0007669"/>
    <property type="project" value="UniProtKB-ARBA"/>
</dbReference>
<name>D5BY74_NITHN</name>
<feature type="transmembrane region" description="Helical" evidence="1">
    <location>
        <begin position="172"/>
        <end position="191"/>
    </location>
</feature>
<dbReference type="PANTHER" id="PTHR43592:SF15">
    <property type="entry name" value="CAAX AMINO TERMINAL PROTEASE FAMILY PROTEIN"/>
    <property type="match status" value="1"/>
</dbReference>
<dbReference type="Pfam" id="PF02517">
    <property type="entry name" value="Rce1-like"/>
    <property type="match status" value="1"/>
</dbReference>
<protein>
    <submittedName>
        <fullName evidence="3">Abortive infection protein</fullName>
    </submittedName>
</protein>
<dbReference type="HOGENOM" id="CLU_087412_0_0_6"/>
<accession>D5BY74</accession>
<evidence type="ECO:0000259" key="2">
    <source>
        <dbReference type="Pfam" id="PF02517"/>
    </source>
</evidence>
<evidence type="ECO:0000313" key="4">
    <source>
        <dbReference type="Proteomes" id="UP000001844"/>
    </source>
</evidence>
<dbReference type="RefSeq" id="WP_013031951.1">
    <property type="nucleotide sequence ID" value="NC_013960.1"/>
</dbReference>
<keyword evidence="1" id="KW-1133">Transmembrane helix</keyword>
<keyword evidence="4" id="KW-1185">Reference proteome</keyword>
<dbReference type="PANTHER" id="PTHR43592">
    <property type="entry name" value="CAAX AMINO TERMINAL PROTEASE"/>
    <property type="match status" value="1"/>
</dbReference>
<dbReference type="AlphaFoldDB" id="D5BY74"/>
<dbReference type="eggNOG" id="COG1266">
    <property type="taxonomic scope" value="Bacteria"/>
</dbReference>
<feature type="domain" description="CAAX prenyl protease 2/Lysostaphin resistance protein A-like" evidence="2">
    <location>
        <begin position="98"/>
        <end position="185"/>
    </location>
</feature>
<feature type="transmembrane region" description="Helical" evidence="1">
    <location>
        <begin position="149"/>
        <end position="166"/>
    </location>
</feature>
<dbReference type="OrthoDB" id="118729at2"/>
<dbReference type="InterPro" id="IPR003675">
    <property type="entry name" value="Rce1/LyrA-like_dom"/>
</dbReference>
<keyword evidence="1" id="KW-0812">Transmembrane</keyword>